<evidence type="ECO:0000256" key="4">
    <source>
        <dbReference type="RuleBase" id="RU004514"/>
    </source>
</evidence>
<gene>
    <name evidence="6" type="ORF">CIAN88_04140</name>
</gene>
<dbReference type="PIRSF" id="PIRSF004848">
    <property type="entry name" value="YBL036c_PLPDEIII"/>
    <property type="match status" value="1"/>
</dbReference>
<dbReference type="SUPFAM" id="SSF51419">
    <property type="entry name" value="PLP-binding barrel"/>
    <property type="match status" value="1"/>
</dbReference>
<evidence type="ECO:0000256" key="1">
    <source>
        <dbReference type="ARBA" id="ARBA00022898"/>
    </source>
</evidence>
<dbReference type="Pfam" id="PF01168">
    <property type="entry name" value="Ala_racemase_N"/>
    <property type="match status" value="1"/>
</dbReference>
<dbReference type="InterPro" id="IPR001608">
    <property type="entry name" value="Ala_racemase_N"/>
</dbReference>
<dbReference type="InterPro" id="IPR011078">
    <property type="entry name" value="PyrdxlP_homeostasis"/>
</dbReference>
<dbReference type="PANTHER" id="PTHR10146">
    <property type="entry name" value="PROLINE SYNTHETASE CO-TRANSCRIBED BACTERIAL HOMOLOG PROTEIN"/>
    <property type="match status" value="1"/>
</dbReference>
<comment type="cofactor">
    <cofactor evidence="3">
        <name>pyridoxal 5'-phosphate</name>
        <dbReference type="ChEBI" id="CHEBI:597326"/>
    </cofactor>
</comment>
<protein>
    <recommendedName>
        <fullName evidence="2">Pyridoxal phosphate homeostasis protein</fullName>
        <shortName evidence="2">PLP homeostasis protein</shortName>
    </recommendedName>
</protein>
<name>A0A099IAZ9_CLOIN</name>
<dbReference type="InterPro" id="IPR029066">
    <property type="entry name" value="PLP-binding_barrel"/>
</dbReference>
<dbReference type="Proteomes" id="UP000030008">
    <property type="component" value="Unassembled WGS sequence"/>
</dbReference>
<accession>A0A099IAZ9</accession>
<reference evidence="6 7" key="1">
    <citation type="submission" date="2014-08" db="EMBL/GenBank/DDBJ databases">
        <title>Clostridium innocuum, an unnegligible vancomycin-resistant pathogen causing extra-intestinal infections.</title>
        <authorList>
            <person name="Feng Y."/>
            <person name="Chiu C.-H."/>
        </authorList>
    </citation>
    <scope>NUCLEOTIDE SEQUENCE [LARGE SCALE GENOMIC DNA]</scope>
    <source>
        <strain evidence="6 7">AN88</strain>
    </source>
</reference>
<dbReference type="HAMAP" id="MF_02087">
    <property type="entry name" value="PLP_homeostasis"/>
    <property type="match status" value="1"/>
</dbReference>
<proteinExistence type="inferred from homology"/>
<sequence>MDKKKLQEIQKQLPDHVTLIAVSKTHTKEEIDEAYACGCRVFGENKVQELKEKYDDRYHWHMIGHLQRNKVKDVVPLADMIQSLDSLRLAEEIEKQCTKIDKIMPVLIEVNIAREANKTGVYMEECPAFVKQCMQYKHLDVQGLMCVGPLDANRDRIEECFERMNILFHKLQSEYGSEQIRYLSMGMSDDYPIALKHGSNMIRLGTVIFGKRNYSI</sequence>
<keyword evidence="1 2" id="KW-0663">Pyridoxal phosphate</keyword>
<comment type="similarity">
    <text evidence="2 4">Belongs to the pyridoxal phosphate-binding protein YggS/PROSC family.</text>
</comment>
<dbReference type="EMBL" id="JQIF01000017">
    <property type="protein sequence ID" value="KGJ54337.1"/>
    <property type="molecule type" value="Genomic_DNA"/>
</dbReference>
<dbReference type="PANTHER" id="PTHR10146:SF14">
    <property type="entry name" value="PYRIDOXAL PHOSPHATE HOMEOSTASIS PROTEIN"/>
    <property type="match status" value="1"/>
</dbReference>
<comment type="caution">
    <text evidence="6">The sequence shown here is derived from an EMBL/GenBank/DDBJ whole genome shotgun (WGS) entry which is preliminary data.</text>
</comment>
<feature type="domain" description="Alanine racemase N-terminal" evidence="5">
    <location>
        <begin position="5"/>
        <end position="211"/>
    </location>
</feature>
<comment type="function">
    <text evidence="2">Pyridoxal 5'-phosphate (PLP)-binding protein, which is involved in PLP homeostasis.</text>
</comment>
<dbReference type="GO" id="GO:0030170">
    <property type="term" value="F:pyridoxal phosphate binding"/>
    <property type="evidence" value="ECO:0007669"/>
    <property type="project" value="UniProtKB-UniRule"/>
</dbReference>
<dbReference type="FunFam" id="3.20.20.10:FF:000018">
    <property type="entry name" value="Pyridoxal phosphate homeostasis protein"/>
    <property type="match status" value="1"/>
</dbReference>
<dbReference type="Gene3D" id="3.20.20.10">
    <property type="entry name" value="Alanine racemase"/>
    <property type="match status" value="1"/>
</dbReference>
<dbReference type="PROSITE" id="PS01211">
    <property type="entry name" value="UPF0001"/>
    <property type="match status" value="1"/>
</dbReference>
<evidence type="ECO:0000313" key="6">
    <source>
        <dbReference type="EMBL" id="KGJ54337.1"/>
    </source>
</evidence>
<dbReference type="NCBIfam" id="TIGR00044">
    <property type="entry name" value="YggS family pyridoxal phosphate-dependent enzyme"/>
    <property type="match status" value="1"/>
</dbReference>
<evidence type="ECO:0000256" key="3">
    <source>
        <dbReference type="PIRSR" id="PIRSR004848-1"/>
    </source>
</evidence>
<evidence type="ECO:0000259" key="5">
    <source>
        <dbReference type="Pfam" id="PF01168"/>
    </source>
</evidence>
<evidence type="ECO:0000256" key="2">
    <source>
        <dbReference type="HAMAP-Rule" id="MF_02087"/>
    </source>
</evidence>
<dbReference type="RefSeq" id="WP_044904233.1">
    <property type="nucleotide sequence ID" value="NZ_JQIF01000017.1"/>
</dbReference>
<feature type="modified residue" description="N6-(pyridoxal phosphate)lysine" evidence="2 3">
    <location>
        <position position="24"/>
    </location>
</feature>
<dbReference type="AlphaFoldDB" id="A0A099IAZ9"/>
<evidence type="ECO:0000313" key="7">
    <source>
        <dbReference type="Proteomes" id="UP000030008"/>
    </source>
</evidence>
<dbReference type="CDD" id="cd00635">
    <property type="entry name" value="PLPDE_III_YBL036c_like"/>
    <property type="match status" value="1"/>
</dbReference>
<organism evidence="6 7">
    <name type="scientific">Clostridium innocuum</name>
    <dbReference type="NCBI Taxonomy" id="1522"/>
    <lineage>
        <taxon>Bacteria</taxon>
        <taxon>Bacillati</taxon>
        <taxon>Bacillota</taxon>
        <taxon>Clostridia</taxon>
        <taxon>Eubacteriales</taxon>
        <taxon>Clostridiaceae</taxon>
        <taxon>Clostridium</taxon>
    </lineage>
</organism>